<dbReference type="Proteomes" id="UP000184529">
    <property type="component" value="Unassembled WGS sequence"/>
</dbReference>
<sequence>MERHGVRWWFRYLAILVLGLFLLGCAAQARGEKPLPRLADSLEQDSVPGMEAGAGTGVTHGAGEQWKVIPVVLYFSDNRGYLVAVKKEIPKTQAIARATLQELCRGPAPGSGLNPTIPPGTVLRDINIKNGLAIVDFSRELKAKHWGGSTAELLTVYSIVNTLTQFSSVQRVQILVEGEPLKTLAGHLDTSGPLEREASLIRAREQ</sequence>
<protein>
    <submittedName>
        <fullName evidence="2">Sporulation and spore germination</fullName>
    </submittedName>
</protein>
<dbReference type="OrthoDB" id="9809406at2"/>
<organism evidence="2 3">
    <name type="scientific">Desulfofundulus thermosubterraneus DSM 16057</name>
    <dbReference type="NCBI Taxonomy" id="1121432"/>
    <lineage>
        <taxon>Bacteria</taxon>
        <taxon>Bacillati</taxon>
        <taxon>Bacillota</taxon>
        <taxon>Clostridia</taxon>
        <taxon>Eubacteriales</taxon>
        <taxon>Peptococcaceae</taxon>
        <taxon>Desulfofundulus</taxon>
    </lineage>
</organism>
<feature type="domain" description="GerMN" evidence="1">
    <location>
        <begin position="96"/>
        <end position="185"/>
    </location>
</feature>
<evidence type="ECO:0000313" key="3">
    <source>
        <dbReference type="Proteomes" id="UP000184529"/>
    </source>
</evidence>
<dbReference type="STRING" id="1121432.SAMN02745219_02473"/>
<name>A0A1M6J0F5_9FIRM</name>
<dbReference type="PROSITE" id="PS51257">
    <property type="entry name" value="PROKAR_LIPOPROTEIN"/>
    <property type="match status" value="1"/>
</dbReference>
<dbReference type="SMART" id="SM00909">
    <property type="entry name" value="Germane"/>
    <property type="match status" value="1"/>
</dbReference>
<dbReference type="RefSeq" id="WP_072870006.1">
    <property type="nucleotide sequence ID" value="NZ_FQZM01000032.1"/>
</dbReference>
<proteinExistence type="predicted"/>
<dbReference type="AlphaFoldDB" id="A0A1M6J0F5"/>
<keyword evidence="3" id="KW-1185">Reference proteome</keyword>
<reference evidence="3" key="1">
    <citation type="submission" date="2016-11" db="EMBL/GenBank/DDBJ databases">
        <authorList>
            <person name="Varghese N."/>
            <person name="Submissions S."/>
        </authorList>
    </citation>
    <scope>NUCLEOTIDE SEQUENCE [LARGE SCALE GENOMIC DNA]</scope>
    <source>
        <strain evidence="3">DSM 16057</strain>
    </source>
</reference>
<dbReference type="InterPro" id="IPR019606">
    <property type="entry name" value="GerMN"/>
</dbReference>
<evidence type="ECO:0000259" key="1">
    <source>
        <dbReference type="SMART" id="SM00909"/>
    </source>
</evidence>
<accession>A0A1M6J0F5</accession>
<evidence type="ECO:0000313" key="2">
    <source>
        <dbReference type="EMBL" id="SHJ40130.1"/>
    </source>
</evidence>
<gene>
    <name evidence="2" type="ORF">SAMN02745219_02473</name>
</gene>
<dbReference type="EMBL" id="FQZM01000032">
    <property type="protein sequence ID" value="SHJ40130.1"/>
    <property type="molecule type" value="Genomic_DNA"/>
</dbReference>
<dbReference type="Pfam" id="PF10646">
    <property type="entry name" value="Germane"/>
    <property type="match status" value="1"/>
</dbReference>